<dbReference type="InterPro" id="IPR041588">
    <property type="entry name" value="Integrase_H2C2"/>
</dbReference>
<dbReference type="Pfam" id="PF00665">
    <property type="entry name" value="rve"/>
    <property type="match status" value="1"/>
</dbReference>
<dbReference type="Pfam" id="PF00078">
    <property type="entry name" value="RVT_1"/>
    <property type="match status" value="1"/>
</dbReference>
<dbReference type="PROSITE" id="PS50994">
    <property type="entry name" value="INTEGRASE"/>
    <property type="match status" value="1"/>
</dbReference>
<accession>A0A819KPZ7</accession>
<keyword evidence="9" id="KW-0863">Zinc-finger</keyword>
<dbReference type="EC" id="2.7.7.49" evidence="1"/>
<dbReference type="Gene3D" id="1.10.340.70">
    <property type="match status" value="1"/>
</dbReference>
<dbReference type="Pfam" id="PF17917">
    <property type="entry name" value="RT_RNaseH"/>
    <property type="match status" value="1"/>
</dbReference>
<keyword evidence="4" id="KW-0548">Nucleotidyltransferase</keyword>
<dbReference type="FunFam" id="3.30.420.10:FF:000032">
    <property type="entry name" value="Retrovirus-related Pol polyprotein from transposon 297-like Protein"/>
    <property type="match status" value="1"/>
</dbReference>
<dbReference type="InterPro" id="IPR012337">
    <property type="entry name" value="RNaseH-like_sf"/>
</dbReference>
<dbReference type="PANTHER" id="PTHR37984">
    <property type="entry name" value="PROTEIN CBG26694"/>
    <property type="match status" value="1"/>
</dbReference>
<dbReference type="InterPro" id="IPR043128">
    <property type="entry name" value="Rev_trsase/Diguanyl_cyclase"/>
</dbReference>
<dbReference type="GO" id="GO:0008270">
    <property type="term" value="F:zinc ion binding"/>
    <property type="evidence" value="ECO:0007669"/>
    <property type="project" value="UniProtKB-KW"/>
</dbReference>
<evidence type="ECO:0000256" key="8">
    <source>
        <dbReference type="ARBA" id="ARBA00022918"/>
    </source>
</evidence>
<dbReference type="InterPro" id="IPR001584">
    <property type="entry name" value="Integrase_cat-core"/>
</dbReference>
<dbReference type="FunFam" id="1.10.340.70:FF:000001">
    <property type="entry name" value="Retrovirus-related Pol polyprotein from transposon gypsy-like Protein"/>
    <property type="match status" value="1"/>
</dbReference>
<dbReference type="Gene3D" id="3.30.420.10">
    <property type="entry name" value="Ribonuclease H-like superfamily/Ribonuclease H"/>
    <property type="match status" value="1"/>
</dbReference>
<evidence type="ECO:0000256" key="7">
    <source>
        <dbReference type="ARBA" id="ARBA00022801"/>
    </source>
</evidence>
<dbReference type="CDD" id="cd01647">
    <property type="entry name" value="RT_LTR"/>
    <property type="match status" value="1"/>
</dbReference>
<dbReference type="SUPFAM" id="SSF50630">
    <property type="entry name" value="Acid proteases"/>
    <property type="match status" value="1"/>
</dbReference>
<dbReference type="InterPro" id="IPR001878">
    <property type="entry name" value="Znf_CCHC"/>
</dbReference>
<dbReference type="SUPFAM" id="SSF57756">
    <property type="entry name" value="Retrovirus zinc finger-like domains"/>
    <property type="match status" value="1"/>
</dbReference>
<dbReference type="InterPro" id="IPR000477">
    <property type="entry name" value="RT_dom"/>
</dbReference>
<dbReference type="InterPro" id="IPR036875">
    <property type="entry name" value="Znf_CCHC_sf"/>
</dbReference>
<evidence type="ECO:0000256" key="10">
    <source>
        <dbReference type="SAM" id="MobiDB-lite"/>
    </source>
</evidence>
<dbReference type="SUPFAM" id="SSF53098">
    <property type="entry name" value="Ribonuclease H-like"/>
    <property type="match status" value="1"/>
</dbReference>
<dbReference type="SUPFAM" id="SSF56672">
    <property type="entry name" value="DNA/RNA polymerases"/>
    <property type="match status" value="1"/>
</dbReference>
<evidence type="ECO:0000256" key="5">
    <source>
        <dbReference type="ARBA" id="ARBA00022722"/>
    </source>
</evidence>
<dbReference type="GO" id="GO:0003964">
    <property type="term" value="F:RNA-directed DNA polymerase activity"/>
    <property type="evidence" value="ECO:0007669"/>
    <property type="project" value="UniProtKB-KW"/>
</dbReference>
<dbReference type="GO" id="GO:0015074">
    <property type="term" value="P:DNA integration"/>
    <property type="evidence" value="ECO:0007669"/>
    <property type="project" value="InterPro"/>
</dbReference>
<organism evidence="14 15">
    <name type="scientific">Adineta steineri</name>
    <dbReference type="NCBI Taxonomy" id="433720"/>
    <lineage>
        <taxon>Eukaryota</taxon>
        <taxon>Metazoa</taxon>
        <taxon>Spiralia</taxon>
        <taxon>Gnathifera</taxon>
        <taxon>Rotifera</taxon>
        <taxon>Eurotatoria</taxon>
        <taxon>Bdelloidea</taxon>
        <taxon>Adinetida</taxon>
        <taxon>Adinetidae</taxon>
        <taxon>Adineta</taxon>
    </lineage>
</organism>
<dbReference type="CDD" id="cd00303">
    <property type="entry name" value="retropepsin_like"/>
    <property type="match status" value="1"/>
</dbReference>
<dbReference type="Pfam" id="PF17921">
    <property type="entry name" value="Integrase_H2C2"/>
    <property type="match status" value="1"/>
</dbReference>
<evidence type="ECO:0000256" key="1">
    <source>
        <dbReference type="ARBA" id="ARBA00012493"/>
    </source>
</evidence>
<dbReference type="PROSITE" id="PS50878">
    <property type="entry name" value="RT_POL"/>
    <property type="match status" value="1"/>
</dbReference>
<reference evidence="14" key="1">
    <citation type="submission" date="2021-02" db="EMBL/GenBank/DDBJ databases">
        <authorList>
            <person name="Nowell W R."/>
        </authorList>
    </citation>
    <scope>NUCLEOTIDE SEQUENCE</scope>
</reference>
<dbReference type="Gene3D" id="2.40.70.10">
    <property type="entry name" value="Acid Proteases"/>
    <property type="match status" value="1"/>
</dbReference>
<dbReference type="Gene3D" id="3.30.70.270">
    <property type="match status" value="2"/>
</dbReference>
<name>A0A819KPZ7_9BILA</name>
<dbReference type="GO" id="GO:0006508">
    <property type="term" value="P:proteolysis"/>
    <property type="evidence" value="ECO:0007669"/>
    <property type="project" value="UniProtKB-KW"/>
</dbReference>
<evidence type="ECO:0000313" key="15">
    <source>
        <dbReference type="Proteomes" id="UP000663844"/>
    </source>
</evidence>
<sequence>MLNDEQTKWYEQNQGEIKDDWKLFCDHLEQMALKHQAAQLNISLHATPPSSNHAMTTLEEIIDMHFNKYSGASDAKEWLLQTMNKFKIHGLRREDQFEALPLLLEGATYVCIQDTSIMTTAVPDNSSTSHLQRTVADDIIKRPTYFRGAHDDWNDENKLHYISIHLQDDAYRWWTQTGATIRSWSSFKEAITRAFSSTRTQELAFEQLKSYKQTINQTITQYYDKVIELCKKVDPAMPDSLKLKYLMAGIKESLKTHVALEDPKTSEAFLSSARKMEDIFAFTHTNNSFMPEDTMLNVTASQSQPNQSSHMQATDNLNQNNPRYTNVQRTRSTYYSNQSAKNQTHQQNQHWKGTKSARRSNACFNCGTPGHFARDCTRPHFHNPSTLNTSLLYLDVIINNKCMKAMIDTGANRAFISYQALPIFNTQQFINPKQKSASLAIFGSLDLHVVTGDMSTSIKAYVVKNLCVECILGMDFISKYKVIIDVDERAISLCIDGKRIMMKFNGNREKSRHPARTTHHIYVPPKQMVSIPVQMAIPSAEVLIRPSYQLTRQSPMILLNKVAVVDQQTTCLSIYNPTSYYYTIPKGIVLRTTTVPTLSFSKCISVDQQLVDHYICKLTRHIKDPVQKEAVEAVLRQHEKLLDTSKPSIAVNVKPHEIKILDHPPPSSRPYSSTPHKKEEMYRIVQELLYHGLVRKSYSPYASPALLVSKHDGSWRMVVDYKKLNNITIKDNHPLPNMEQTIRRLGGGYQFFSKLDMKSGFWQIPIKEEDKHKTAFVTADGLYEWNVLAQGLRNSPPSFQRVMGDILQPCRQFSLVYLDDIVVFSRSFGEHLDHLQQLLSILSEYNFQLNPPKCKGLSWYRKCIPRFASIAAPIHKVTNLTKENKKNFRWEEPQHEAFLQLQKFLTTSPLLLDYPNDNYPVILTTDASKVGIGGTLQQKIGGEIKNLYYHSQVTSPIQQRYDPIELEALAIWMCFQRMRPYLLGRSIIIYTDYCPLCNMMNSTVKNRRVDRISILLQEYNIEKIIHIKVTTTTTTLPVKDNTTIPSARSKSAQIEQHSAQFVVNNSLDIERIKMEQANDPIIQEKIKEVTKNPSKATYEFKDGLLYKLLTMQAKCSTKKKLLYVPSSMINDLLQVYHSNPLSGHFGVHRTYLKIKNKYWWPDMKQSITQYIQSCLLCQQFNVSRMKKPGRLQPIPPPDGPFQLIGMDYCGPFKQTPRGNQYVLCITDYFTRWIVAAAVPDCTAQTTAEALFNDFICKYGVPAIVLSDQGTHFHNQLMEAMSKLIGYDHTYSTTYHPQSNGMIERFNATFVPQIAKLQDRENNNWDEFLAPVVFAYNTGGHSTTQYSPFQLLYGREPRLPADGPITSFTFRKPNDYYEQLKKSMKLIHTHARQNTPRKQQQYKNRYDKQRFDLHYAINDRVLIRKHGMKNKLEPKFSITPQVIIREQHPVYIVRDETTKIETQVHANDIRPIYGSTTSK</sequence>
<dbReference type="Proteomes" id="UP000663844">
    <property type="component" value="Unassembled WGS sequence"/>
</dbReference>
<feature type="domain" description="Integrase catalytic" evidence="13">
    <location>
        <begin position="1196"/>
        <end position="1355"/>
    </location>
</feature>
<dbReference type="Gene3D" id="4.10.60.10">
    <property type="entry name" value="Zinc finger, CCHC-type"/>
    <property type="match status" value="1"/>
</dbReference>
<dbReference type="SMART" id="SM00343">
    <property type="entry name" value="ZnF_C2HC"/>
    <property type="match status" value="1"/>
</dbReference>
<dbReference type="GO" id="GO:0004519">
    <property type="term" value="F:endonuclease activity"/>
    <property type="evidence" value="ECO:0007669"/>
    <property type="project" value="UniProtKB-KW"/>
</dbReference>
<evidence type="ECO:0000256" key="6">
    <source>
        <dbReference type="ARBA" id="ARBA00022759"/>
    </source>
</evidence>
<keyword evidence="3" id="KW-0808">Transferase</keyword>
<dbReference type="InterPro" id="IPR005162">
    <property type="entry name" value="Retrotrans_gag_dom"/>
</dbReference>
<keyword evidence="5" id="KW-0540">Nuclease</keyword>
<protein>
    <recommendedName>
        <fullName evidence="1">RNA-directed DNA polymerase</fullName>
        <ecNumber evidence="1">2.7.7.49</ecNumber>
    </recommendedName>
</protein>
<dbReference type="PANTHER" id="PTHR37984:SF5">
    <property type="entry name" value="PROTEIN NYNRIN-LIKE"/>
    <property type="match status" value="1"/>
</dbReference>
<dbReference type="InterPro" id="IPR021109">
    <property type="entry name" value="Peptidase_aspartic_dom_sf"/>
</dbReference>
<dbReference type="CDD" id="cd09274">
    <property type="entry name" value="RNase_HI_RT_Ty3"/>
    <property type="match status" value="1"/>
</dbReference>
<dbReference type="Pfam" id="PF00098">
    <property type="entry name" value="zf-CCHC"/>
    <property type="match status" value="1"/>
</dbReference>
<dbReference type="InterPro" id="IPR043502">
    <property type="entry name" value="DNA/RNA_pol_sf"/>
</dbReference>
<dbReference type="InterPro" id="IPR019103">
    <property type="entry name" value="Peptidase_aspartic_DDI1-type"/>
</dbReference>
<dbReference type="GO" id="GO:0003676">
    <property type="term" value="F:nucleic acid binding"/>
    <property type="evidence" value="ECO:0007669"/>
    <property type="project" value="InterPro"/>
</dbReference>
<dbReference type="InterPro" id="IPR036397">
    <property type="entry name" value="RNaseH_sf"/>
</dbReference>
<evidence type="ECO:0000256" key="9">
    <source>
        <dbReference type="PROSITE-ProRule" id="PRU00047"/>
    </source>
</evidence>
<evidence type="ECO:0000259" key="13">
    <source>
        <dbReference type="PROSITE" id="PS50994"/>
    </source>
</evidence>
<proteinExistence type="predicted"/>
<dbReference type="FunFam" id="3.10.10.10:FF:000007">
    <property type="entry name" value="Retrovirus-related Pol polyprotein from transposon 17.6-like Protein"/>
    <property type="match status" value="1"/>
</dbReference>
<keyword evidence="8" id="KW-0695">RNA-directed DNA polymerase</keyword>
<feature type="region of interest" description="Disordered" evidence="10">
    <location>
        <begin position="303"/>
        <end position="322"/>
    </location>
</feature>
<evidence type="ECO:0000256" key="4">
    <source>
        <dbReference type="ARBA" id="ARBA00022695"/>
    </source>
</evidence>
<feature type="domain" description="Reverse transcriptase" evidence="12">
    <location>
        <begin position="689"/>
        <end position="872"/>
    </location>
</feature>
<dbReference type="GO" id="GO:0004190">
    <property type="term" value="F:aspartic-type endopeptidase activity"/>
    <property type="evidence" value="ECO:0007669"/>
    <property type="project" value="InterPro"/>
</dbReference>
<keyword evidence="9" id="KW-0479">Metal-binding</keyword>
<keyword evidence="2" id="KW-0645">Protease</keyword>
<feature type="domain" description="CCHC-type" evidence="11">
    <location>
        <begin position="363"/>
        <end position="378"/>
    </location>
</feature>
<evidence type="ECO:0000259" key="11">
    <source>
        <dbReference type="PROSITE" id="PS50158"/>
    </source>
</evidence>
<dbReference type="Pfam" id="PF09668">
    <property type="entry name" value="Asp_protease"/>
    <property type="match status" value="1"/>
</dbReference>
<dbReference type="PROSITE" id="PS50158">
    <property type="entry name" value="ZF_CCHC"/>
    <property type="match status" value="1"/>
</dbReference>
<dbReference type="InterPro" id="IPR041373">
    <property type="entry name" value="RT_RNaseH"/>
</dbReference>
<evidence type="ECO:0000313" key="14">
    <source>
        <dbReference type="EMBL" id="CAF3949776.1"/>
    </source>
</evidence>
<dbReference type="Gene3D" id="3.10.10.10">
    <property type="entry name" value="HIV Type 1 Reverse Transcriptase, subunit A, domain 1"/>
    <property type="match status" value="1"/>
</dbReference>
<dbReference type="Pfam" id="PF03732">
    <property type="entry name" value="Retrotrans_gag"/>
    <property type="match status" value="1"/>
</dbReference>
<keyword evidence="7" id="KW-0378">Hydrolase</keyword>
<evidence type="ECO:0000256" key="2">
    <source>
        <dbReference type="ARBA" id="ARBA00022670"/>
    </source>
</evidence>
<dbReference type="EMBL" id="CAJOAZ010002671">
    <property type="protein sequence ID" value="CAF3949776.1"/>
    <property type="molecule type" value="Genomic_DNA"/>
</dbReference>
<gene>
    <name evidence="14" type="ORF">OXD698_LOCUS26618</name>
</gene>
<comment type="caution">
    <text evidence="14">The sequence shown here is derived from an EMBL/GenBank/DDBJ whole genome shotgun (WGS) entry which is preliminary data.</text>
</comment>
<dbReference type="InterPro" id="IPR050951">
    <property type="entry name" value="Retrovirus_Pol_polyprotein"/>
</dbReference>
<keyword evidence="9" id="KW-0862">Zinc</keyword>
<evidence type="ECO:0000259" key="12">
    <source>
        <dbReference type="PROSITE" id="PS50878"/>
    </source>
</evidence>
<evidence type="ECO:0000256" key="3">
    <source>
        <dbReference type="ARBA" id="ARBA00022679"/>
    </source>
</evidence>
<keyword evidence="6" id="KW-0255">Endonuclease</keyword>